<dbReference type="RefSeq" id="WP_377306152.1">
    <property type="nucleotide sequence ID" value="NZ_CP180191.1"/>
</dbReference>
<reference evidence="4" key="1">
    <citation type="journal article" date="2019" name="Int. J. Syst. Evol. Microbiol.">
        <title>The Global Catalogue of Microorganisms (GCM) 10K type strain sequencing project: providing services to taxonomists for standard genome sequencing and annotation.</title>
        <authorList>
            <consortium name="The Broad Institute Genomics Platform"/>
            <consortium name="The Broad Institute Genome Sequencing Center for Infectious Disease"/>
            <person name="Wu L."/>
            <person name="Ma J."/>
        </authorList>
    </citation>
    <scope>NUCLEOTIDE SEQUENCE [LARGE SCALE GENOMIC DNA]</scope>
    <source>
        <strain evidence="4">KCTC 52168</strain>
    </source>
</reference>
<feature type="domain" description="Calcineurin-like phosphoesterase" evidence="2">
    <location>
        <begin position="1"/>
        <end position="193"/>
    </location>
</feature>
<comment type="caution">
    <text evidence="3">The sequence shown here is derived from an EMBL/GenBank/DDBJ whole genome shotgun (WGS) entry which is preliminary data.</text>
</comment>
<dbReference type="SUPFAM" id="SSF56300">
    <property type="entry name" value="Metallo-dependent phosphatases"/>
    <property type="match status" value="1"/>
</dbReference>
<sequence length="248" mass="26644">MRLAIVSDIHGNLPALRAVLAHLERNGGADHVLNLGDILSGPLWPRETADFLMAQGWPTIAGNHERQLLACAHTHGGASDQFAYEQTTPEQRAWLAALPQQLKPHPAVRMVHGSPRNDCEYWLETVVPGQSARAASEIEVAERACSVSERVVLCGHTHMPRSALLPSGVLVVNPGSVGLPAYDDDDGGYHVIETGSPHARYATVTLNADGIDVNFHAVAYDWAASSARAEQNGAMDWARWLASGRASG</sequence>
<gene>
    <name evidence="3" type="ORF">ACFOEN_15840</name>
</gene>
<evidence type="ECO:0000256" key="1">
    <source>
        <dbReference type="ARBA" id="ARBA00008950"/>
    </source>
</evidence>
<keyword evidence="4" id="KW-1185">Reference proteome</keyword>
<dbReference type="PANTHER" id="PTHR42850:SF2">
    <property type="entry name" value="BLL5683 PROTEIN"/>
    <property type="match status" value="1"/>
</dbReference>
<dbReference type="InterPro" id="IPR011152">
    <property type="entry name" value="Pesterase_MJ0912"/>
</dbReference>
<comment type="similarity">
    <text evidence="1">Belongs to the metallophosphoesterase superfamily. YfcE family.</text>
</comment>
<dbReference type="Proteomes" id="UP001595556">
    <property type="component" value="Unassembled WGS sequence"/>
</dbReference>
<accession>A0ABV7H8K6</accession>
<protein>
    <submittedName>
        <fullName evidence="3">Metallophosphoesterase family protein</fullName>
    </submittedName>
</protein>
<dbReference type="PANTHER" id="PTHR42850">
    <property type="entry name" value="METALLOPHOSPHOESTERASE"/>
    <property type="match status" value="1"/>
</dbReference>
<evidence type="ECO:0000259" key="2">
    <source>
        <dbReference type="Pfam" id="PF12850"/>
    </source>
</evidence>
<evidence type="ECO:0000313" key="3">
    <source>
        <dbReference type="EMBL" id="MFC3149098.1"/>
    </source>
</evidence>
<dbReference type="InterPro" id="IPR050126">
    <property type="entry name" value="Ap4A_hydrolase"/>
</dbReference>
<organism evidence="3 4">
    <name type="scientific">Piscinibacterium candidicorallinum</name>
    <dbReference type="NCBI Taxonomy" id="1793872"/>
    <lineage>
        <taxon>Bacteria</taxon>
        <taxon>Pseudomonadati</taxon>
        <taxon>Pseudomonadota</taxon>
        <taxon>Betaproteobacteria</taxon>
        <taxon>Burkholderiales</taxon>
        <taxon>Piscinibacterium</taxon>
    </lineage>
</organism>
<dbReference type="InterPro" id="IPR024654">
    <property type="entry name" value="Calcineurin-like_PHP_lpxH"/>
</dbReference>
<dbReference type="InterPro" id="IPR029052">
    <property type="entry name" value="Metallo-depent_PP-like"/>
</dbReference>
<dbReference type="EMBL" id="JBHRTI010000010">
    <property type="protein sequence ID" value="MFC3149098.1"/>
    <property type="molecule type" value="Genomic_DNA"/>
</dbReference>
<name>A0ABV7H8K6_9BURK</name>
<evidence type="ECO:0000313" key="4">
    <source>
        <dbReference type="Proteomes" id="UP001595556"/>
    </source>
</evidence>
<dbReference type="PIRSF" id="PIRSF000883">
    <property type="entry name" value="Pesterase_MJ0912"/>
    <property type="match status" value="1"/>
</dbReference>
<dbReference type="Pfam" id="PF12850">
    <property type="entry name" value="Metallophos_2"/>
    <property type="match status" value="1"/>
</dbReference>
<dbReference type="Gene3D" id="3.60.21.10">
    <property type="match status" value="1"/>
</dbReference>
<proteinExistence type="inferred from homology"/>